<evidence type="ECO:0000256" key="2">
    <source>
        <dbReference type="ARBA" id="ARBA00022597"/>
    </source>
</evidence>
<feature type="domain" description="ABC transporter" evidence="6">
    <location>
        <begin position="4"/>
        <end position="245"/>
    </location>
</feature>
<proteinExistence type="predicted"/>
<reference evidence="7 8" key="1">
    <citation type="submission" date="2019-05" db="EMBL/GenBank/DDBJ databases">
        <authorList>
            <person name="Pankratov T."/>
            <person name="Grouzdev D."/>
        </authorList>
    </citation>
    <scope>NUCLEOTIDE SEQUENCE [LARGE SCALE GENOMIC DNA]</scope>
    <source>
        <strain evidence="7 8">KEBCLARHB70R</strain>
    </source>
</reference>
<gene>
    <name evidence="7" type="ORF">FE263_04015</name>
</gene>
<dbReference type="GO" id="GO:0016887">
    <property type="term" value="F:ATP hydrolysis activity"/>
    <property type="evidence" value="ECO:0007669"/>
    <property type="project" value="InterPro"/>
</dbReference>
<comment type="caution">
    <text evidence="7">The sequence shown here is derived from an EMBL/GenBank/DDBJ whole genome shotgun (WGS) entry which is preliminary data.</text>
</comment>
<evidence type="ECO:0000256" key="1">
    <source>
        <dbReference type="ARBA" id="ARBA00022448"/>
    </source>
</evidence>
<evidence type="ECO:0000256" key="3">
    <source>
        <dbReference type="ARBA" id="ARBA00022737"/>
    </source>
</evidence>
<keyword evidence="4" id="KW-0547">Nucleotide-binding</keyword>
<evidence type="ECO:0000313" key="7">
    <source>
        <dbReference type="EMBL" id="TLU74688.1"/>
    </source>
</evidence>
<dbReference type="InterPro" id="IPR017871">
    <property type="entry name" value="ABC_transporter-like_CS"/>
</dbReference>
<name>A0A5R9JK02_9PROT</name>
<organism evidence="7 8">
    <name type="scientific">Lichenicoccus roseus</name>
    <dbReference type="NCBI Taxonomy" id="2683649"/>
    <lineage>
        <taxon>Bacteria</taxon>
        <taxon>Pseudomonadati</taxon>
        <taxon>Pseudomonadota</taxon>
        <taxon>Alphaproteobacteria</taxon>
        <taxon>Acetobacterales</taxon>
        <taxon>Acetobacteraceae</taxon>
        <taxon>Lichenicoccus</taxon>
    </lineage>
</organism>
<keyword evidence="1" id="KW-0813">Transport</keyword>
<dbReference type="AlphaFoldDB" id="A0A5R9JK02"/>
<keyword evidence="2" id="KW-0762">Sugar transport</keyword>
<dbReference type="PANTHER" id="PTHR43790">
    <property type="entry name" value="CARBOHYDRATE TRANSPORT ATP-BINDING PROTEIN MG119-RELATED"/>
    <property type="match status" value="1"/>
</dbReference>
<sequence>MGSLALRGVRKAYGPVVALEGLDLELRVGEVVGLVGQNGSGKSTLLKILSGLASPDRGEILLDGEPILLDSAAAAARYGIGMVHQEQSLIPNLTVAENIFLDKAHASKRFGLYNWPALNRAARLQLQKLGVDIPTNKRVEDLRFSARQQVEFAKVLAIEEMVDRPPLILFDEPTSLLTPDEIQALFAQINRLRARASIVFVSHRLEEVLEISDRVVVLTDGRKVAERTKQSIDREELYELMVGRQRVDPSIQHRDRHVTGAAPLLEVDRLASEPHFHGISFKIGRGEILGIAGVLGSGAEELCRALFGAIKPDAGTIAFNGGASGPGSPRAAVQLGIGYLPSDRRSEGMLPGRSITENAVITYGGQYGWKSWLLSRRKEREAAQRWIRRLKVKMDKEGAPISSLSGGNQQKVILAKWLLGRNLRLLLLDHPSRGLDPGARDDLFEVVREQVDKGLSVIFVADTIAELLELSDRIIVMRDGEVTAEFNPALGALPREEDIVAAMV</sequence>
<dbReference type="CDD" id="cd03216">
    <property type="entry name" value="ABC_Carb_Monos_I"/>
    <property type="match status" value="1"/>
</dbReference>
<dbReference type="PROSITE" id="PS50893">
    <property type="entry name" value="ABC_TRANSPORTER_2"/>
    <property type="match status" value="2"/>
</dbReference>
<dbReference type="InterPro" id="IPR050107">
    <property type="entry name" value="ABC_carbohydrate_import_ATPase"/>
</dbReference>
<dbReference type="InterPro" id="IPR003593">
    <property type="entry name" value="AAA+_ATPase"/>
</dbReference>
<dbReference type="Gene3D" id="3.40.50.300">
    <property type="entry name" value="P-loop containing nucleotide triphosphate hydrolases"/>
    <property type="match status" value="2"/>
</dbReference>
<feature type="domain" description="ABC transporter" evidence="6">
    <location>
        <begin position="251"/>
        <end position="504"/>
    </location>
</feature>
<dbReference type="OrthoDB" id="7283113at2"/>
<evidence type="ECO:0000256" key="4">
    <source>
        <dbReference type="ARBA" id="ARBA00022741"/>
    </source>
</evidence>
<dbReference type="Pfam" id="PF00005">
    <property type="entry name" value="ABC_tran"/>
    <property type="match status" value="2"/>
</dbReference>
<dbReference type="InterPro" id="IPR003439">
    <property type="entry name" value="ABC_transporter-like_ATP-bd"/>
</dbReference>
<dbReference type="PROSITE" id="PS00211">
    <property type="entry name" value="ABC_TRANSPORTER_1"/>
    <property type="match status" value="1"/>
</dbReference>
<dbReference type="Proteomes" id="UP000305654">
    <property type="component" value="Unassembled WGS sequence"/>
</dbReference>
<dbReference type="CDD" id="cd03215">
    <property type="entry name" value="ABC_Carb_Monos_II"/>
    <property type="match status" value="1"/>
</dbReference>
<dbReference type="GO" id="GO:0005524">
    <property type="term" value="F:ATP binding"/>
    <property type="evidence" value="ECO:0007669"/>
    <property type="project" value="UniProtKB-KW"/>
</dbReference>
<keyword evidence="8" id="KW-1185">Reference proteome</keyword>
<evidence type="ECO:0000313" key="8">
    <source>
        <dbReference type="Proteomes" id="UP000305654"/>
    </source>
</evidence>
<keyword evidence="3" id="KW-0677">Repeat</keyword>
<keyword evidence="5 7" id="KW-0067">ATP-binding</keyword>
<accession>A0A5R9JK02</accession>
<protein>
    <submittedName>
        <fullName evidence="7">Sugar ABC transporter ATP-binding protein</fullName>
    </submittedName>
</protein>
<evidence type="ECO:0000259" key="6">
    <source>
        <dbReference type="PROSITE" id="PS50893"/>
    </source>
</evidence>
<dbReference type="SMART" id="SM00382">
    <property type="entry name" value="AAA"/>
    <property type="match status" value="2"/>
</dbReference>
<dbReference type="PANTHER" id="PTHR43790:SF9">
    <property type="entry name" value="GALACTOFURANOSE TRANSPORTER ATP-BINDING PROTEIN YTFR"/>
    <property type="match status" value="1"/>
</dbReference>
<dbReference type="SUPFAM" id="SSF52540">
    <property type="entry name" value="P-loop containing nucleoside triphosphate hydrolases"/>
    <property type="match status" value="2"/>
</dbReference>
<dbReference type="InterPro" id="IPR027417">
    <property type="entry name" value="P-loop_NTPase"/>
</dbReference>
<evidence type="ECO:0000256" key="5">
    <source>
        <dbReference type="ARBA" id="ARBA00022840"/>
    </source>
</evidence>
<dbReference type="EMBL" id="VCDI01000001">
    <property type="protein sequence ID" value="TLU74688.1"/>
    <property type="molecule type" value="Genomic_DNA"/>
</dbReference>